<feature type="transmembrane region" description="Helical" evidence="2">
    <location>
        <begin position="279"/>
        <end position="305"/>
    </location>
</feature>
<gene>
    <name evidence="3" type="ORF">LTR78_009574</name>
</gene>
<evidence type="ECO:0000313" key="4">
    <source>
        <dbReference type="Proteomes" id="UP001274830"/>
    </source>
</evidence>
<dbReference type="AlphaFoldDB" id="A0AAE0TTG8"/>
<name>A0AAE0TTG8_9PEZI</name>
<feature type="transmembrane region" description="Helical" evidence="2">
    <location>
        <begin position="181"/>
        <end position="199"/>
    </location>
</feature>
<feature type="compositionally biased region" description="Basic and acidic residues" evidence="1">
    <location>
        <begin position="38"/>
        <end position="48"/>
    </location>
</feature>
<feature type="transmembrane region" description="Helical" evidence="2">
    <location>
        <begin position="351"/>
        <end position="375"/>
    </location>
</feature>
<feature type="transmembrane region" description="Helical" evidence="2">
    <location>
        <begin position="317"/>
        <end position="339"/>
    </location>
</feature>
<evidence type="ECO:0000256" key="1">
    <source>
        <dbReference type="SAM" id="MobiDB-lite"/>
    </source>
</evidence>
<keyword evidence="2" id="KW-0812">Transmembrane</keyword>
<organism evidence="3 4">
    <name type="scientific">Recurvomyces mirabilis</name>
    <dbReference type="NCBI Taxonomy" id="574656"/>
    <lineage>
        <taxon>Eukaryota</taxon>
        <taxon>Fungi</taxon>
        <taxon>Dikarya</taxon>
        <taxon>Ascomycota</taxon>
        <taxon>Pezizomycotina</taxon>
        <taxon>Dothideomycetes</taxon>
        <taxon>Dothideomycetidae</taxon>
        <taxon>Mycosphaerellales</taxon>
        <taxon>Teratosphaeriaceae</taxon>
        <taxon>Recurvomyces</taxon>
    </lineage>
</organism>
<feature type="transmembrane region" description="Helical" evidence="2">
    <location>
        <begin position="138"/>
        <end position="161"/>
    </location>
</feature>
<dbReference type="EMBL" id="JAUTXT010000054">
    <property type="protein sequence ID" value="KAK3670606.1"/>
    <property type="molecule type" value="Genomic_DNA"/>
</dbReference>
<keyword evidence="4" id="KW-1185">Reference proteome</keyword>
<feature type="compositionally biased region" description="Basic and acidic residues" evidence="1">
    <location>
        <begin position="15"/>
        <end position="25"/>
    </location>
</feature>
<evidence type="ECO:0000313" key="3">
    <source>
        <dbReference type="EMBL" id="KAK3670606.1"/>
    </source>
</evidence>
<evidence type="ECO:0000256" key="2">
    <source>
        <dbReference type="SAM" id="Phobius"/>
    </source>
</evidence>
<proteinExistence type="predicted"/>
<reference evidence="3" key="1">
    <citation type="submission" date="2023-07" db="EMBL/GenBank/DDBJ databases">
        <title>Black Yeasts Isolated from many extreme environments.</title>
        <authorList>
            <person name="Coleine C."/>
            <person name="Stajich J.E."/>
            <person name="Selbmann L."/>
        </authorList>
    </citation>
    <scope>NUCLEOTIDE SEQUENCE</scope>
    <source>
        <strain evidence="3">CCFEE 5485</strain>
    </source>
</reference>
<evidence type="ECO:0008006" key="5">
    <source>
        <dbReference type="Google" id="ProtNLM"/>
    </source>
</evidence>
<feature type="region of interest" description="Disordered" evidence="1">
    <location>
        <begin position="1"/>
        <end position="64"/>
    </location>
</feature>
<dbReference type="Proteomes" id="UP001274830">
    <property type="component" value="Unassembled WGS sequence"/>
</dbReference>
<comment type="caution">
    <text evidence="3">The sequence shown here is derived from an EMBL/GenBank/DDBJ whole genome shotgun (WGS) entry which is preliminary data.</text>
</comment>
<accession>A0AAE0TTG8</accession>
<feature type="transmembrane region" description="Helical" evidence="2">
    <location>
        <begin position="387"/>
        <end position="405"/>
    </location>
</feature>
<keyword evidence="2" id="KW-0472">Membrane</keyword>
<keyword evidence="2" id="KW-1133">Transmembrane helix</keyword>
<sequence>MNNAFPSSRPPPFSDQRDVLLKDELVDGPSSLFNPTRARFEHTPKASDIKGSASGLPDHPGADVHNEAQFQWRSRDNRKGNESPFQTSTAALTTLLGRHTLVVPTDNAAQGLPAPTSSSRAIANGIGRMFATFPWWDVSFLVAFFFSVGSVVFIICGFFYWLPLAAPSTDFPYESATAGGITSFIGGTLFEIGAVFLVIEATNENQTGCFGWELEHVVSEHENPGRASVRYKPEKSACGHHHSGNRGFLRGALGSKGSQRRWEWWPTWHELRTHYLREIGFLGSFAEFVGATVFYINTILALPGVYSSLSQGVIWGLYWLTYLVGGGLFIVSSALYMLETQPNWYTPAPHVLGWWVGVWNMIGSVGWTLAAALGYCDLSGCQYQSNLTLIWASIAFLIGSLILWFEALDKYPVEKEGHKS</sequence>
<protein>
    <recommendedName>
        <fullName evidence="5">Integral membrane protein</fullName>
    </recommendedName>
</protein>